<protein>
    <submittedName>
        <fullName evidence="1">Uncharacterized protein</fullName>
    </submittedName>
</protein>
<dbReference type="EMBL" id="NJHN03000032">
    <property type="protein sequence ID" value="KAH9423461.1"/>
    <property type="molecule type" value="Genomic_DNA"/>
</dbReference>
<accession>A0ABQ8JMC1</accession>
<organism evidence="1 2">
    <name type="scientific">Dermatophagoides pteronyssinus</name>
    <name type="common">European house dust mite</name>
    <dbReference type="NCBI Taxonomy" id="6956"/>
    <lineage>
        <taxon>Eukaryota</taxon>
        <taxon>Metazoa</taxon>
        <taxon>Ecdysozoa</taxon>
        <taxon>Arthropoda</taxon>
        <taxon>Chelicerata</taxon>
        <taxon>Arachnida</taxon>
        <taxon>Acari</taxon>
        <taxon>Acariformes</taxon>
        <taxon>Sarcoptiformes</taxon>
        <taxon>Astigmata</taxon>
        <taxon>Psoroptidia</taxon>
        <taxon>Analgoidea</taxon>
        <taxon>Pyroglyphidae</taxon>
        <taxon>Dermatophagoidinae</taxon>
        <taxon>Dermatophagoides</taxon>
    </lineage>
</organism>
<reference evidence="1 2" key="2">
    <citation type="journal article" date="2022" name="Mol. Biol. Evol.">
        <title>Comparative Genomics Reveals Insights into the Divergent Evolution of Astigmatic Mites and Household Pest Adaptations.</title>
        <authorList>
            <person name="Xiong Q."/>
            <person name="Wan A.T."/>
            <person name="Liu X."/>
            <person name="Fung C.S."/>
            <person name="Xiao X."/>
            <person name="Malainual N."/>
            <person name="Hou J."/>
            <person name="Wang L."/>
            <person name="Wang M."/>
            <person name="Yang K.Y."/>
            <person name="Cui Y."/>
            <person name="Leung E.L."/>
            <person name="Nong W."/>
            <person name="Shin S.K."/>
            <person name="Au S.W."/>
            <person name="Jeong K.Y."/>
            <person name="Chew F.T."/>
            <person name="Hui J.H."/>
            <person name="Leung T.F."/>
            <person name="Tungtrongchitr A."/>
            <person name="Zhong N."/>
            <person name="Liu Z."/>
            <person name="Tsui S.K."/>
        </authorList>
    </citation>
    <scope>NUCLEOTIDE SEQUENCE [LARGE SCALE GENOMIC DNA]</scope>
    <source>
        <strain evidence="1">Derp</strain>
    </source>
</reference>
<name>A0ABQ8JMC1_DERPT</name>
<reference evidence="1 2" key="1">
    <citation type="journal article" date="2018" name="J. Allergy Clin. Immunol.">
        <title>High-quality assembly of Dermatophagoides pteronyssinus genome and transcriptome reveals a wide range of novel allergens.</title>
        <authorList>
            <person name="Liu X.Y."/>
            <person name="Yang K.Y."/>
            <person name="Wang M.Q."/>
            <person name="Kwok J.S."/>
            <person name="Zeng X."/>
            <person name="Yang Z."/>
            <person name="Xiao X.J."/>
            <person name="Lau C.P."/>
            <person name="Li Y."/>
            <person name="Huang Z.M."/>
            <person name="Ba J.G."/>
            <person name="Yim A.K."/>
            <person name="Ouyang C.Y."/>
            <person name="Ngai S.M."/>
            <person name="Chan T.F."/>
            <person name="Leung E.L."/>
            <person name="Liu L."/>
            <person name="Liu Z.G."/>
            <person name="Tsui S.K."/>
        </authorList>
    </citation>
    <scope>NUCLEOTIDE SEQUENCE [LARGE SCALE GENOMIC DNA]</scope>
    <source>
        <strain evidence="1">Derp</strain>
    </source>
</reference>
<proteinExistence type="predicted"/>
<evidence type="ECO:0000313" key="2">
    <source>
        <dbReference type="Proteomes" id="UP000887458"/>
    </source>
</evidence>
<gene>
    <name evidence="1" type="ORF">DERP_003740</name>
</gene>
<evidence type="ECO:0000313" key="1">
    <source>
        <dbReference type="EMBL" id="KAH9423461.1"/>
    </source>
</evidence>
<comment type="caution">
    <text evidence="1">The sequence shown here is derived from an EMBL/GenBank/DDBJ whole genome shotgun (WGS) entry which is preliminary data.</text>
</comment>
<keyword evidence="2" id="KW-1185">Reference proteome</keyword>
<dbReference type="Proteomes" id="UP000887458">
    <property type="component" value="Unassembled WGS sequence"/>
</dbReference>
<sequence length="61" mass="7066">MISKKIEQQQQQQVRGFFIIVENKFEIGQLKDSSLVNTKQQTTLSSLTGRVQAIHIHQKKK</sequence>